<reference evidence="4 5" key="1">
    <citation type="submission" date="2019-05" db="EMBL/GenBank/DDBJ databases">
        <title>Emergence of the Ug99 lineage of the wheat stem rust pathogen through somatic hybridization.</title>
        <authorList>
            <person name="Li F."/>
            <person name="Upadhyaya N.M."/>
            <person name="Sperschneider J."/>
            <person name="Matny O."/>
            <person name="Nguyen-Phuc H."/>
            <person name="Mago R."/>
            <person name="Raley C."/>
            <person name="Miller M.E."/>
            <person name="Silverstein K.A.T."/>
            <person name="Henningsen E."/>
            <person name="Hirsch C.D."/>
            <person name="Visser B."/>
            <person name="Pretorius Z.A."/>
            <person name="Steffenson B.J."/>
            <person name="Schwessinger B."/>
            <person name="Dodds P.N."/>
            <person name="Figueroa M."/>
        </authorList>
    </citation>
    <scope>NUCLEOTIDE SEQUENCE [LARGE SCALE GENOMIC DNA]</scope>
    <source>
        <strain evidence="2">21-0</strain>
        <strain evidence="3 5">Ug99</strain>
    </source>
</reference>
<evidence type="ECO:0000313" key="2">
    <source>
        <dbReference type="EMBL" id="KAA1104107.1"/>
    </source>
</evidence>
<evidence type="ECO:0000313" key="3">
    <source>
        <dbReference type="EMBL" id="KAA1128227.1"/>
    </source>
</evidence>
<dbReference type="OrthoDB" id="2507752at2759"/>
<keyword evidence="1" id="KW-0732">Signal</keyword>
<evidence type="ECO:0000313" key="4">
    <source>
        <dbReference type="Proteomes" id="UP000324748"/>
    </source>
</evidence>
<sequence length="527" mass="60398">MNIVSQKPGFSSSIFLLICISHLSSLLATPHTFNKRMELGTLAKGATEISQPALRQPATGVVKTVGIGTVKEVKFSLDAKDQPLIDSPALQKQNLQRALARVTVPWPIRVWKDLKGAISRFRGRILAHFRPPIRVDLPIKQTDLYWPLVDKENINSEANEFFGLIFKDQTVLGENQKYIQESLKEYLGEQFTAKQAEQHVKIVLQRQLEEWHLLLKHNFNIKKHIAAGTNRIANNIQPILLPMKIGSDPIIKLGKKMAAYKAEMLLKDQKSIQSYLPKDQEYLSELLGFFGPENVFLPHIKDAIKKRYYPGKFRLVPDPPDSFLQGLERIQKKLSDLIKLTQEAELAKAKKIKFQKHPDITELIRLEQNFAAKFGGRDEVKGALNNIKNWDLYISFMKKLNSPKTMTDHQLQFLEPWGYSRQYQKIPAKNQPYKRFGIIRSQSEDHLKIIEDQAPFISIMVQEKLKFSAGLTTVEENLKEILTPEGMEQLKTILKKDIPNIGLIPPGEYPIKIEPTINPKYLPLYQQ</sequence>
<organism evidence="2 4">
    <name type="scientific">Puccinia graminis f. sp. tritici</name>
    <dbReference type="NCBI Taxonomy" id="56615"/>
    <lineage>
        <taxon>Eukaryota</taxon>
        <taxon>Fungi</taxon>
        <taxon>Dikarya</taxon>
        <taxon>Basidiomycota</taxon>
        <taxon>Pucciniomycotina</taxon>
        <taxon>Pucciniomycetes</taxon>
        <taxon>Pucciniales</taxon>
        <taxon>Pucciniaceae</taxon>
        <taxon>Puccinia</taxon>
    </lineage>
</organism>
<dbReference type="Proteomes" id="UP000324748">
    <property type="component" value="Unassembled WGS sequence"/>
</dbReference>
<name>A0A5B0PQX4_PUCGR</name>
<evidence type="ECO:0000256" key="1">
    <source>
        <dbReference type="SAM" id="SignalP"/>
    </source>
</evidence>
<gene>
    <name evidence="2" type="ORF">PGT21_010957</name>
    <name evidence="3" type="ORF">PGTUg99_010882</name>
</gene>
<comment type="caution">
    <text evidence="2">The sequence shown here is derived from an EMBL/GenBank/DDBJ whole genome shotgun (WGS) entry which is preliminary data.</text>
</comment>
<dbReference type="EMBL" id="VDEP01000143">
    <property type="protein sequence ID" value="KAA1128227.1"/>
    <property type="molecule type" value="Genomic_DNA"/>
</dbReference>
<dbReference type="AlphaFoldDB" id="A0A5B0PQX4"/>
<feature type="chain" id="PRO_5036137813" evidence="1">
    <location>
        <begin position="29"/>
        <end position="527"/>
    </location>
</feature>
<dbReference type="EMBL" id="VSWC01000041">
    <property type="protein sequence ID" value="KAA1104107.1"/>
    <property type="molecule type" value="Genomic_DNA"/>
</dbReference>
<accession>A0A5B0PQX4</accession>
<dbReference type="Proteomes" id="UP000325313">
    <property type="component" value="Unassembled WGS sequence"/>
</dbReference>
<evidence type="ECO:0000313" key="5">
    <source>
        <dbReference type="Proteomes" id="UP000325313"/>
    </source>
</evidence>
<proteinExistence type="predicted"/>
<feature type="signal peptide" evidence="1">
    <location>
        <begin position="1"/>
        <end position="28"/>
    </location>
</feature>
<keyword evidence="4" id="KW-1185">Reference proteome</keyword>
<protein>
    <submittedName>
        <fullName evidence="2">Uncharacterized protein</fullName>
    </submittedName>
</protein>